<proteinExistence type="predicted"/>
<dbReference type="EMBL" id="CAXITT010000006">
    <property type="protein sequence ID" value="CAL1526503.1"/>
    <property type="molecule type" value="Genomic_DNA"/>
</dbReference>
<accession>A0AAV2H044</accession>
<dbReference type="Proteomes" id="UP001497497">
    <property type="component" value="Unassembled WGS sequence"/>
</dbReference>
<dbReference type="AlphaFoldDB" id="A0AAV2H044"/>
<name>A0AAV2H044_LYMST</name>
<evidence type="ECO:0000313" key="2">
    <source>
        <dbReference type="Proteomes" id="UP001497497"/>
    </source>
</evidence>
<organism evidence="1 2">
    <name type="scientific">Lymnaea stagnalis</name>
    <name type="common">Great pond snail</name>
    <name type="synonym">Helix stagnalis</name>
    <dbReference type="NCBI Taxonomy" id="6523"/>
    <lineage>
        <taxon>Eukaryota</taxon>
        <taxon>Metazoa</taxon>
        <taxon>Spiralia</taxon>
        <taxon>Lophotrochozoa</taxon>
        <taxon>Mollusca</taxon>
        <taxon>Gastropoda</taxon>
        <taxon>Heterobranchia</taxon>
        <taxon>Euthyneura</taxon>
        <taxon>Panpulmonata</taxon>
        <taxon>Hygrophila</taxon>
        <taxon>Lymnaeoidea</taxon>
        <taxon>Lymnaeidae</taxon>
        <taxon>Lymnaea</taxon>
    </lineage>
</organism>
<keyword evidence="2" id="KW-1185">Reference proteome</keyword>
<sequence length="100" mass="11208">MLHHDCPLDTKAVPTKTCQGKSSSVISETVAEKVKPIYDRLISDVLLARCLSVMTHAKIWARCPKHIFVGRRRVEVETALFVSEFNSGSVGLKVKGFFKY</sequence>
<reference evidence="1 2" key="1">
    <citation type="submission" date="2024-04" db="EMBL/GenBank/DDBJ databases">
        <authorList>
            <consortium name="Genoscope - CEA"/>
            <person name="William W."/>
        </authorList>
    </citation>
    <scope>NUCLEOTIDE SEQUENCE [LARGE SCALE GENOMIC DNA]</scope>
</reference>
<gene>
    <name evidence="1" type="ORF">GSLYS_00000680001</name>
</gene>
<protein>
    <submittedName>
        <fullName evidence="1">Uncharacterized protein</fullName>
    </submittedName>
</protein>
<evidence type="ECO:0000313" key="1">
    <source>
        <dbReference type="EMBL" id="CAL1526503.1"/>
    </source>
</evidence>
<comment type="caution">
    <text evidence="1">The sequence shown here is derived from an EMBL/GenBank/DDBJ whole genome shotgun (WGS) entry which is preliminary data.</text>
</comment>